<evidence type="ECO:0000256" key="3">
    <source>
        <dbReference type="ARBA" id="ARBA00023163"/>
    </source>
</evidence>
<dbReference type="InterPro" id="IPR023772">
    <property type="entry name" value="DNA-bd_HTH_TetR-type_CS"/>
</dbReference>
<gene>
    <name evidence="7" type="ORF">Back2_18860</name>
</gene>
<dbReference type="AlphaFoldDB" id="A0A3G9J3L3"/>
<evidence type="ECO:0000256" key="4">
    <source>
        <dbReference type="PROSITE-ProRule" id="PRU00335"/>
    </source>
</evidence>
<dbReference type="KEGG" id="nbe:Back2_18860"/>
<feature type="DNA-binding region" description="H-T-H motif" evidence="4">
    <location>
        <begin position="45"/>
        <end position="64"/>
    </location>
</feature>
<dbReference type="Gene3D" id="1.10.357.10">
    <property type="entry name" value="Tetracycline Repressor, domain 2"/>
    <property type="match status" value="1"/>
</dbReference>
<dbReference type="Pfam" id="PF00440">
    <property type="entry name" value="TetR_N"/>
    <property type="match status" value="1"/>
</dbReference>
<name>A0A3G9J3L3_9ACTN</name>
<dbReference type="SUPFAM" id="SSF46689">
    <property type="entry name" value="Homeodomain-like"/>
    <property type="match status" value="1"/>
</dbReference>
<accession>A0A3G9J3L3</accession>
<keyword evidence="1" id="KW-0805">Transcription regulation</keyword>
<dbReference type="EMBL" id="AP019307">
    <property type="protein sequence ID" value="BBH17599.1"/>
    <property type="molecule type" value="Genomic_DNA"/>
</dbReference>
<dbReference type="InterPro" id="IPR001647">
    <property type="entry name" value="HTH_TetR"/>
</dbReference>
<keyword evidence="8" id="KW-1185">Reference proteome</keyword>
<feature type="region of interest" description="Disordered" evidence="5">
    <location>
        <begin position="1"/>
        <end position="21"/>
    </location>
</feature>
<dbReference type="PROSITE" id="PS50977">
    <property type="entry name" value="HTH_TETR_2"/>
    <property type="match status" value="1"/>
</dbReference>
<proteinExistence type="predicted"/>
<evidence type="ECO:0000313" key="7">
    <source>
        <dbReference type="EMBL" id="BBH17599.1"/>
    </source>
</evidence>
<keyword evidence="2 4" id="KW-0238">DNA-binding</keyword>
<organism evidence="7 8">
    <name type="scientific">Nocardioides baekrokdamisoli</name>
    <dbReference type="NCBI Taxonomy" id="1804624"/>
    <lineage>
        <taxon>Bacteria</taxon>
        <taxon>Bacillati</taxon>
        <taxon>Actinomycetota</taxon>
        <taxon>Actinomycetes</taxon>
        <taxon>Propionibacteriales</taxon>
        <taxon>Nocardioidaceae</taxon>
        <taxon>Nocardioides</taxon>
    </lineage>
</organism>
<dbReference type="InterPro" id="IPR009057">
    <property type="entry name" value="Homeodomain-like_sf"/>
</dbReference>
<dbReference type="FunFam" id="1.10.10.60:FF:000141">
    <property type="entry name" value="TetR family transcriptional regulator"/>
    <property type="match status" value="1"/>
</dbReference>
<keyword evidence="3" id="KW-0804">Transcription</keyword>
<dbReference type="InterPro" id="IPR050109">
    <property type="entry name" value="HTH-type_TetR-like_transc_reg"/>
</dbReference>
<sequence>MHMARDRGVSTSRAGTKGVPRADREQQILLAACEVFGTEGYAATSVVTVADRAGISKPLIYQYFESKEGLFTAVIHFGGAILADEIERIARTDIVGLERGLQTLRGIFATLAPRPWLWRLFFDPSAPSSGPAAAEVAGYVSRITVLAEEGVAELMHLAGNDDALDISAMTAVWMSIVDALVTWWLDHLDQTADQMTDRCARLFLAVVAAEVPAGL</sequence>
<dbReference type="PRINTS" id="PR00455">
    <property type="entry name" value="HTHTETR"/>
</dbReference>
<dbReference type="GO" id="GO:0003700">
    <property type="term" value="F:DNA-binding transcription factor activity"/>
    <property type="evidence" value="ECO:0007669"/>
    <property type="project" value="TreeGrafter"/>
</dbReference>
<dbReference type="PANTHER" id="PTHR30055">
    <property type="entry name" value="HTH-TYPE TRANSCRIPTIONAL REGULATOR RUTR"/>
    <property type="match status" value="1"/>
</dbReference>
<dbReference type="PROSITE" id="PS01081">
    <property type="entry name" value="HTH_TETR_1"/>
    <property type="match status" value="1"/>
</dbReference>
<evidence type="ECO:0000313" key="8">
    <source>
        <dbReference type="Proteomes" id="UP000271573"/>
    </source>
</evidence>
<dbReference type="GO" id="GO:0000976">
    <property type="term" value="F:transcription cis-regulatory region binding"/>
    <property type="evidence" value="ECO:0007669"/>
    <property type="project" value="TreeGrafter"/>
</dbReference>
<evidence type="ECO:0000256" key="2">
    <source>
        <dbReference type="ARBA" id="ARBA00023125"/>
    </source>
</evidence>
<evidence type="ECO:0000256" key="5">
    <source>
        <dbReference type="SAM" id="MobiDB-lite"/>
    </source>
</evidence>
<evidence type="ECO:0000256" key="1">
    <source>
        <dbReference type="ARBA" id="ARBA00023015"/>
    </source>
</evidence>
<dbReference type="Proteomes" id="UP000271573">
    <property type="component" value="Chromosome"/>
</dbReference>
<dbReference type="PANTHER" id="PTHR30055:SF158">
    <property type="entry name" value="POSSIBLE TRANSCRIPTIONAL REGULATORY PROTEIN (PROBABLY TETR-FAMILY)"/>
    <property type="match status" value="1"/>
</dbReference>
<reference evidence="7 8" key="1">
    <citation type="submission" date="2018-11" db="EMBL/GenBank/DDBJ databases">
        <title>Complete genome sequence of Nocardioides baekrokdamisoli strain KCTC 39748.</title>
        <authorList>
            <person name="Kang S.W."/>
            <person name="Lee K.C."/>
            <person name="Kim K.K."/>
            <person name="Kim J.S."/>
            <person name="Kim D.S."/>
            <person name="Ko S.H."/>
            <person name="Yang S.H."/>
            <person name="Shin Y.K."/>
            <person name="Lee J.S."/>
        </authorList>
    </citation>
    <scope>NUCLEOTIDE SEQUENCE [LARGE SCALE GENOMIC DNA]</scope>
    <source>
        <strain evidence="7 8">KCTC 39748</strain>
    </source>
</reference>
<evidence type="ECO:0000259" key="6">
    <source>
        <dbReference type="PROSITE" id="PS50977"/>
    </source>
</evidence>
<feature type="domain" description="HTH tetR-type" evidence="6">
    <location>
        <begin position="22"/>
        <end position="82"/>
    </location>
</feature>
<protein>
    <recommendedName>
        <fullName evidence="6">HTH tetR-type domain-containing protein</fullName>
    </recommendedName>
</protein>
<dbReference type="GO" id="GO:0045892">
    <property type="term" value="P:negative regulation of DNA-templated transcription"/>
    <property type="evidence" value="ECO:0007669"/>
    <property type="project" value="UniProtKB-ARBA"/>
</dbReference>